<dbReference type="GO" id="GO:0035556">
    <property type="term" value="P:intracellular signal transduction"/>
    <property type="evidence" value="ECO:0007669"/>
    <property type="project" value="InterPro"/>
</dbReference>
<dbReference type="RefSeq" id="WP_170856673.1">
    <property type="nucleotide sequence ID" value="NZ_FNOT01000003.1"/>
</dbReference>
<dbReference type="STRING" id="1137993.SAMN05660209_01321"/>
<sequence length="343" mass="36591">MHDEGRTRPTPTDAELGRLLLGGPRRYTRTQVTELSGMPPDAFRRLWHALGFSEAAEDDAVFTDGDVAALHALADLVHAGFVAPGTEASFARALAQPLARLADWQTTLLTSALARDRDGEPDRAGSPGDLPPAADALLSLLRVVQDQVWRRHLAAAVERAPAAPAGGEERELAVGFADLVGYTTRTRGMSGAELAVMVEDFEATAAEVVARGGGRVVKTVGDGVLFTAADPAAAAEIGLSLPERWGAVDRPPLRVGLAHGRVLTRLGDVYSSVVNLASRLTTVARAGSVLVDRELAARLRQHPDYRIEPLQRRSVRGFDDLQPWLVSRCSATEGPPDPAERSS</sequence>
<evidence type="ECO:0000313" key="3">
    <source>
        <dbReference type="Proteomes" id="UP000198921"/>
    </source>
</evidence>
<dbReference type="CDD" id="cd07302">
    <property type="entry name" value="CHD"/>
    <property type="match status" value="1"/>
</dbReference>
<protein>
    <submittedName>
        <fullName evidence="2">Adenylate cyclase</fullName>
    </submittedName>
</protein>
<dbReference type="Pfam" id="PF00211">
    <property type="entry name" value="Guanylate_cyc"/>
    <property type="match status" value="1"/>
</dbReference>
<dbReference type="SUPFAM" id="SSF55073">
    <property type="entry name" value="Nucleotide cyclase"/>
    <property type="match status" value="1"/>
</dbReference>
<gene>
    <name evidence="2" type="ORF">SAMN05660209_01321</name>
</gene>
<evidence type="ECO:0000259" key="1">
    <source>
        <dbReference type="PROSITE" id="PS50125"/>
    </source>
</evidence>
<dbReference type="EMBL" id="FNOT01000003">
    <property type="protein sequence ID" value="SDX80873.1"/>
    <property type="molecule type" value="Genomic_DNA"/>
</dbReference>
<feature type="domain" description="Guanylate cyclase" evidence="1">
    <location>
        <begin position="173"/>
        <end position="281"/>
    </location>
</feature>
<dbReference type="GO" id="GO:0009190">
    <property type="term" value="P:cyclic nucleotide biosynthetic process"/>
    <property type="evidence" value="ECO:0007669"/>
    <property type="project" value="InterPro"/>
</dbReference>
<accession>A0A1H3EQ21</accession>
<organism evidence="2 3">
    <name type="scientific">Geodermatophilus africanus</name>
    <dbReference type="NCBI Taxonomy" id="1137993"/>
    <lineage>
        <taxon>Bacteria</taxon>
        <taxon>Bacillati</taxon>
        <taxon>Actinomycetota</taxon>
        <taxon>Actinomycetes</taxon>
        <taxon>Geodermatophilales</taxon>
        <taxon>Geodermatophilaceae</taxon>
        <taxon>Geodermatophilus</taxon>
    </lineage>
</organism>
<dbReference type="Gene3D" id="3.30.70.1230">
    <property type="entry name" value="Nucleotide cyclase"/>
    <property type="match status" value="1"/>
</dbReference>
<dbReference type="GO" id="GO:0004016">
    <property type="term" value="F:adenylate cyclase activity"/>
    <property type="evidence" value="ECO:0007669"/>
    <property type="project" value="UniProtKB-ARBA"/>
</dbReference>
<dbReference type="InterPro" id="IPR001054">
    <property type="entry name" value="A/G_cyclase"/>
</dbReference>
<reference evidence="3" key="1">
    <citation type="submission" date="2016-10" db="EMBL/GenBank/DDBJ databases">
        <authorList>
            <person name="Varghese N."/>
            <person name="Submissions S."/>
        </authorList>
    </citation>
    <scope>NUCLEOTIDE SEQUENCE [LARGE SCALE GENOMIC DNA]</scope>
    <source>
        <strain evidence="3">DSM 45422</strain>
    </source>
</reference>
<dbReference type="SMART" id="SM00044">
    <property type="entry name" value="CYCc"/>
    <property type="match status" value="1"/>
</dbReference>
<dbReference type="PROSITE" id="PS50125">
    <property type="entry name" value="GUANYLATE_CYCLASE_2"/>
    <property type="match status" value="1"/>
</dbReference>
<name>A0A1H3EQ21_9ACTN</name>
<dbReference type="InterPro" id="IPR029787">
    <property type="entry name" value="Nucleotide_cyclase"/>
</dbReference>
<evidence type="ECO:0000313" key="2">
    <source>
        <dbReference type="EMBL" id="SDX80873.1"/>
    </source>
</evidence>
<keyword evidence="3" id="KW-1185">Reference proteome</keyword>
<dbReference type="AlphaFoldDB" id="A0A1H3EQ21"/>
<proteinExistence type="predicted"/>
<dbReference type="Proteomes" id="UP000198921">
    <property type="component" value="Unassembled WGS sequence"/>
</dbReference>